<feature type="transmembrane region" description="Helical" evidence="1">
    <location>
        <begin position="189"/>
        <end position="211"/>
    </location>
</feature>
<feature type="transmembrane region" description="Helical" evidence="1">
    <location>
        <begin position="223"/>
        <end position="242"/>
    </location>
</feature>
<feature type="transmembrane region" description="Helical" evidence="1">
    <location>
        <begin position="40"/>
        <end position="63"/>
    </location>
</feature>
<dbReference type="RefSeq" id="WP_072913671.1">
    <property type="nucleotide sequence ID" value="NZ_FQYQ01000005.1"/>
</dbReference>
<dbReference type="AlphaFoldDB" id="A0A1M6DVS0"/>
<feature type="transmembrane region" description="Helical" evidence="1">
    <location>
        <begin position="113"/>
        <end position="132"/>
    </location>
</feature>
<dbReference type="PANTHER" id="PTHR37814">
    <property type="entry name" value="CONSERVED MEMBRANE PROTEIN"/>
    <property type="match status" value="1"/>
</dbReference>
<dbReference type="OrthoDB" id="4424890at2"/>
<reference evidence="2 3" key="1">
    <citation type="submission" date="2016-11" db="EMBL/GenBank/DDBJ databases">
        <authorList>
            <person name="Jaros S."/>
            <person name="Januszkiewicz K."/>
            <person name="Wedrychowicz H."/>
        </authorList>
    </citation>
    <scope>NUCLEOTIDE SEQUENCE [LARGE SCALE GENOMIC DNA]</scope>
    <source>
        <strain evidence="2 3">DSM 14809</strain>
    </source>
</reference>
<feature type="transmembrane region" description="Helical" evidence="1">
    <location>
        <begin position="262"/>
        <end position="286"/>
    </location>
</feature>
<evidence type="ECO:0000256" key="1">
    <source>
        <dbReference type="SAM" id="Phobius"/>
    </source>
</evidence>
<accession>A0A1M6DVS0</accession>
<dbReference type="EMBL" id="FQYQ01000005">
    <property type="protein sequence ID" value="SHI77220.1"/>
    <property type="molecule type" value="Genomic_DNA"/>
</dbReference>
<keyword evidence="1" id="KW-1133">Transmembrane helix</keyword>
<feature type="transmembrane region" description="Helical" evidence="1">
    <location>
        <begin position="139"/>
        <end position="161"/>
    </location>
</feature>
<protein>
    <submittedName>
        <fullName evidence="2">Uncharacterized membrane protein YkvI</fullName>
    </submittedName>
</protein>
<feature type="transmembrane region" description="Helical" evidence="1">
    <location>
        <begin position="83"/>
        <end position="107"/>
    </location>
</feature>
<sequence length="411" mass="45026">MTKKYLKIALAYVGVIVGAGLSSGQDLMQYFVSFGRQGIIGVILLAVLNIVFGKIIVTLGCYYDSDSHQDVLEQVAHPIITKIIDFTLIVSGFIIFFVMIAGAGANLHQQFDFPSWLGALICALLVIIVSFMDFDKITSVLGIFTPIIIVMIVAITAYTYIGHSYDWSNIYHVAEELPSPMPNVILSAINYYSLCAVTGVSMAFVLGGSVVRIGVAEKGGAIGGALIGVIVLCAYGALLANVESISTAEIPMLAIVASINPVFAHIYTFTIFALIFNTAFSLSYALAKRLSGNDNKKLHIILITVVVVGYLCSFAGFKKLVSLMYPVLGYIGILLLGVLLAAWIREKQNIMKEKMLRRKMIAVEKKKYDDEQEYTLKDKKLFKKLAEESVLDASDIKQEVKDVVKEEQDNN</sequence>
<keyword evidence="3" id="KW-1185">Reference proteome</keyword>
<gene>
    <name evidence="2" type="ORF">SAMN02745725_01046</name>
</gene>
<name>A0A1M6DVS0_PSEXY</name>
<dbReference type="InterPro" id="IPR038728">
    <property type="entry name" value="YkvI-like"/>
</dbReference>
<evidence type="ECO:0000313" key="2">
    <source>
        <dbReference type="EMBL" id="SHI77220.1"/>
    </source>
</evidence>
<keyword evidence="1" id="KW-0472">Membrane</keyword>
<feature type="transmembrane region" description="Helical" evidence="1">
    <location>
        <begin position="323"/>
        <end position="344"/>
    </location>
</feature>
<organism evidence="2 3">
    <name type="scientific">Pseudobutyrivibrio xylanivorans DSM 14809</name>
    <dbReference type="NCBI Taxonomy" id="1123012"/>
    <lineage>
        <taxon>Bacteria</taxon>
        <taxon>Bacillati</taxon>
        <taxon>Bacillota</taxon>
        <taxon>Clostridia</taxon>
        <taxon>Lachnospirales</taxon>
        <taxon>Lachnospiraceae</taxon>
        <taxon>Pseudobutyrivibrio</taxon>
    </lineage>
</organism>
<keyword evidence="1" id="KW-0812">Transmembrane</keyword>
<dbReference type="Proteomes" id="UP000184185">
    <property type="component" value="Unassembled WGS sequence"/>
</dbReference>
<dbReference type="PANTHER" id="PTHR37814:SF1">
    <property type="entry name" value="MEMBRANE PROTEIN"/>
    <property type="match status" value="1"/>
</dbReference>
<evidence type="ECO:0000313" key="3">
    <source>
        <dbReference type="Proteomes" id="UP000184185"/>
    </source>
</evidence>
<feature type="transmembrane region" description="Helical" evidence="1">
    <location>
        <begin position="298"/>
        <end position="317"/>
    </location>
</feature>
<proteinExistence type="predicted"/>